<evidence type="ECO:0008006" key="3">
    <source>
        <dbReference type="Google" id="ProtNLM"/>
    </source>
</evidence>
<accession>A0A916ZC16</accession>
<dbReference type="Proteomes" id="UP000644699">
    <property type="component" value="Unassembled WGS sequence"/>
</dbReference>
<dbReference type="AlphaFoldDB" id="A0A916ZC16"/>
<evidence type="ECO:0000313" key="2">
    <source>
        <dbReference type="Proteomes" id="UP000644699"/>
    </source>
</evidence>
<reference evidence="1" key="1">
    <citation type="journal article" date="2014" name="Int. J. Syst. Evol. Microbiol.">
        <title>Complete genome sequence of Corynebacterium casei LMG S-19264T (=DSM 44701T), isolated from a smear-ripened cheese.</title>
        <authorList>
            <consortium name="US DOE Joint Genome Institute (JGI-PGF)"/>
            <person name="Walter F."/>
            <person name="Albersmeier A."/>
            <person name="Kalinowski J."/>
            <person name="Ruckert C."/>
        </authorList>
    </citation>
    <scope>NUCLEOTIDE SEQUENCE</scope>
    <source>
        <strain evidence="1">CGMCC 1.15367</strain>
    </source>
</reference>
<comment type="caution">
    <text evidence="1">The sequence shown here is derived from an EMBL/GenBank/DDBJ whole genome shotgun (WGS) entry which is preliminary data.</text>
</comment>
<keyword evidence="2" id="KW-1185">Reference proteome</keyword>
<organism evidence="1 2">
    <name type="scientific">Aureimonas endophytica</name>
    <dbReference type="NCBI Taxonomy" id="2027858"/>
    <lineage>
        <taxon>Bacteria</taxon>
        <taxon>Pseudomonadati</taxon>
        <taxon>Pseudomonadota</taxon>
        <taxon>Alphaproteobacteria</taxon>
        <taxon>Hyphomicrobiales</taxon>
        <taxon>Aurantimonadaceae</taxon>
        <taxon>Aureimonas</taxon>
    </lineage>
</organism>
<name>A0A916ZC16_9HYPH</name>
<protein>
    <recommendedName>
        <fullName evidence="3">SAM-dependent methyltransferase</fullName>
    </recommendedName>
</protein>
<reference evidence="1" key="2">
    <citation type="submission" date="2020-09" db="EMBL/GenBank/DDBJ databases">
        <authorList>
            <person name="Sun Q."/>
            <person name="Zhou Y."/>
        </authorList>
    </citation>
    <scope>NUCLEOTIDE SEQUENCE</scope>
    <source>
        <strain evidence="1">CGMCC 1.15367</strain>
    </source>
</reference>
<evidence type="ECO:0000313" key="1">
    <source>
        <dbReference type="EMBL" id="GGD87482.1"/>
    </source>
</evidence>
<dbReference type="EMBL" id="BMIQ01000001">
    <property type="protein sequence ID" value="GGD87482.1"/>
    <property type="molecule type" value="Genomic_DNA"/>
</dbReference>
<proteinExistence type="predicted"/>
<gene>
    <name evidence="1" type="ORF">GCM10011390_02750</name>
</gene>
<sequence length="313" mass="34443">MTGRSRKSADAPSPLEIVDWLTSKPDLVAMRRRFPDEWRALEGELADALSKRSVSALDRIVGLERLGVRGSDRKGRSSREHAMRLVRRRMAVLALERHAVSAAESEAGSWLPRRISSALANGLFFDARGCKKPVPLRVFRWTWPLVGGKGALLTRMQALGTYCFLSAELIDEIASICRGRSCLEIAAGDGTLSRFLKLKDVAIVATDDRSWSGSIEYPPEVLSMDAATALERVEPEVVLCSWPPPGNDFERFVFATPSVRTYLVIGSRHGFATGARDAYAAPTGFVATRCLDLEALVLPPEIGTEVLLFERIT</sequence>